<accession>E3S104</accession>
<evidence type="ECO:0000259" key="13">
    <source>
        <dbReference type="PROSITE" id="PS52004"/>
    </source>
</evidence>
<dbReference type="Pfam" id="PF21089">
    <property type="entry name" value="PKS_DH_N"/>
    <property type="match status" value="1"/>
</dbReference>
<evidence type="ECO:0000256" key="8">
    <source>
        <dbReference type="ARBA" id="ARBA00023268"/>
    </source>
</evidence>
<dbReference type="InterPro" id="IPR006162">
    <property type="entry name" value="Ppantetheine_attach_site"/>
</dbReference>
<dbReference type="CDD" id="cd19532">
    <property type="entry name" value="C_PKS-NRPS"/>
    <property type="match status" value="1"/>
</dbReference>
<feature type="active site" description="Proton acceptor; for dehydratase activity" evidence="10">
    <location>
        <position position="947"/>
    </location>
</feature>
<dbReference type="InterPro" id="IPR013120">
    <property type="entry name" value="FAR_NAD-bd"/>
</dbReference>
<dbReference type="GO" id="GO:0031177">
    <property type="term" value="F:phosphopantetheine binding"/>
    <property type="evidence" value="ECO:0007669"/>
    <property type="project" value="InterPro"/>
</dbReference>
<feature type="compositionally biased region" description="Low complexity" evidence="11">
    <location>
        <begin position="2490"/>
        <end position="2513"/>
    </location>
</feature>
<dbReference type="InterPro" id="IPR057326">
    <property type="entry name" value="KR_dom"/>
</dbReference>
<dbReference type="SMART" id="SM00826">
    <property type="entry name" value="PKS_DH"/>
    <property type="match status" value="1"/>
</dbReference>
<dbReference type="SUPFAM" id="SSF52777">
    <property type="entry name" value="CoA-dependent acyltransferases"/>
    <property type="match status" value="2"/>
</dbReference>
<feature type="active site" description="Proton donor; for dehydratase activity" evidence="10">
    <location>
        <position position="1125"/>
    </location>
</feature>
<sequence>MHSHNRTEQQDEPIAIIGVACRFPGGANTPSKLRDLIHSPHDLSRTIPANRFDTKSFFHSNSSHHGTTNADKAYFLDDDVSHFDAPFFNIQASEADAIDPQQRLLMEVVYESLCNAGQRVEDMKGSNTAVYVALMCDDWAQITGRDWDLIPTYQATGTSRAILSNRVSYFFDWHGPSMTIDTACSSSLVAVHQAVAALRSGESPMAVVAGTNLILSPGMWIAESNLRMLSPTGTSKMWDAAADGYARGEGVAAVIMKPLNAAIRDGDTIDCIIRATGINQDGRTSGITVPSNLAQTQLIVDTYARAGMDINDTKDRPQFFHAHGTGTPAGDPQEAEAISRAFFQDERTAKAPLYVGSVKTVIGHTEGTAGLASLVSTALAMRSGFIPLNLHYNTLSPSVAPFCFGGTNAHAIIEYYPTPERLNPASTMQPVFCPINFSAASASALRQSMLDIQAYLVDHEDTNIRDLAHTLNSRRSTLAFRKTLSGERAEDVVATIEELLSGEGSDGLNTRYPDVTTPSILGVFTGQGAQWPTMGAILIQKSPFVAARLAELDTALSSLPPTDRPDWTLRQQLTAPQSCSRLSEAAIAQPLCTAVQIVLVDLLKAAGTPLRAVVGHSSGEIGAAYAAGFLSSGDALRIAYYRGFYAKQAQSPSGAKGAMMAVGTTYEDAADFCSLEEFEGRIQVAAQNSPTSVTLSGDEEVINEALPVLQDEGKFARKLQVDTAYHSRHMFACAEQYRDALTRCDIRIRPGNDIIWLSSVLPGRCMTAALLEDLGPNYWVDNMTNSVQFAPAVTTATENHGPFDVVIEIGPHPALKAPCLDSIRLKADHDPPYTGLLGRFKDDVTEFKKALGFVWTHLGPKSVAFDRLESVLCGSLAPPTPLSDLPTYPFDHNRSYGALTRYSGGHLVPLEAPNPLLGRRLVESETTDQISWRNVLSSSEISWLQGHALQGQTVFPAMGYVAMAAEAIVAIAGPNRQLALLGLRDVVIGRALAFEDDRSKMETRVVVTIDLLTDEEFQGSLACYSGLPHTNATPLALNFSTQISATFHESNSDTLPAVRAEEINLHDTETSQFYDHFTQLGYNYSAPFTGATSIKRRSGYATGSIEDISGKDWEDQLLVHPGWLDCALQTCFAAHSYPHDNRMWSIHVPVAIRSININPYFTTQGAAGRQRRFEYQSVVMESPSAPLVADIDVFAGDRFDKPFVQIECVEVKPFAQSSAADDATLFTGFDYRLALPDVGAVVAGEDFYNTERLQKLQVFERVGYFYIREMNETLTPAEKDNALPHYKHFLGYAERMVSDVRKGVLPNVPPEASKDSRTYIQSLIAQYPGDVDFELLEAAGENVVSCIRQSSSVLQYFLADNLLDRFYGQSVALTYNNTLIGRIVAQIAHRHPNLRIFEVGAGTGGATSCILPALGDTFSTYTYTDISAGFFNRVQDRFQSYLNRMRFATYDVDRTPAEQGFEEHTYDIVVASNVLHATAHMDNTMANVRRLLRPGGYLIALEAITNYSLATHAIFGTLPGWWAGAEVESWRRDGPALTIDQWTTLTRKHGFSGVDTHAPISSPLQAFTVLVFQAVDPIVHSLRSPLAADSTPSSQELIVVGGLASTVSELVGEVRELAGTHFSRVIHRTSLEELNTLGLTQGSTVLCLTELDEGFLKNRNAAKFNALKVLWRNGRNVLWVTRGARSEQPHSAMMLGLCRSIRHEYPHLNLQILDFDIMPSAKPTVEVLLQLETTAQLKSEGHEDVLWTFEPEIHIVEGKAWIPRLYPNSPANKRYNTSRRLVRHDVNLDKTAVELVANTDENIFDIQIVSPLKRLVPAVDSTMRVKIQYSMLQAIKVLEGFFYLCTAMNVQTNEHVIVLTNERVTSTMDIPKSWVKAVPNAPDSMIMSTMACRMVAHSILSSNPTEEGTILVHNASEILRKSISKNAADRGIQVTFTTSRKPLAKADWDTPEMYLHEKLPHREVKNLLPRDTTMFLDMSSADNPLSDLLRKSLPPRSSIYTASDFVRAHADTSRPTDDRSVMQSVEGAYRKVARLSPRMATRDCLPIVSLAQVGTLKQGNEELTIVDWKSPSHITARVQPIDAGTIFRDDGTYWLLGMTGDMGISICHWMVHHGARHVVLSSRNPKVHSRSFESLEAFGPNIRIMSVDISNRKSLRECHSKLQVDMPPIIGVANGAMVLEDNLFEEVEYDSIERAMLPKVEGSIYLDEIFYSTPLDFFIFFTSVATVVGTSGQSTYVTANAFMSALAKQRRDIRGVVGSDIAIGAVQGVGYLMKDTSLGRDYFTRRGYRNLSEQDVQLLFAEAILAGKPGHQGSSQVVSGIQPFREAYKNLTANVHFQHMRLQDGDQNYGGQGDGRGSAASARARLASLKSQTEALAVVQDAFLVRLRSILMMPKTEVIDPQTSLVQLGADSIMAVDIRAWFLKELDVDIPVLKILGPGETVADLVAESVNKLALDIDPTKITDRKEETVANLESVTDLRANSDIRQANSSTSESGKTGSSNRSLSSSPSLNTALETPLESSLELLDTRVELYQKEDTRSFRRTTIVNSCSERSEPMTLGQKRFWVLNQYFQDPTAFNITYFAKLQGRVRVNELVRAVESVAQRHESLRTRYFWSKDTDKTPMQGILSKPLLQVELSTIHHSEQAHQAFEDMQNYRWDFDDWVPLRMQILTLSPTEHFWIVGTHHISMDAFSFSVLMLDIHKAYTTVGQYLPPLADESQIRAQGAQQRLALKSGKLRPALDFYRKALSGIDFTKPIELFHFATKSHRPPLAEYATHIAKVHLDASTTAKLKEVARQQRATNFHAYLAALQTLVFRLLDEDSTDHVVIGLSDANRLEKSSMESVGNLLNLLPVNFERSRDQTFAQAVQDTRDRAHAALKYSALPFDVLLDELSIPRSAAWSPVFQIYMDYRLVVKEHAAKTWLDCKIEEETWRTARHGYDVLVEVTDSSEGATIAVHVQQALYSERGAELLCHSYANVLKQVADKGSDLNTSRMDKWNAQDVQTALTLGKGPKMSLEWPPTITGKVDEIIASNANDIALKDAHGQTLTYRAMEERIEMIAASLESHVSRFRSKQAVVGVFQQPSIDAVCSILAIWRLGAIYVPLDLISGTARLQSIVQATLPDVILTDILTSERVAEIDTTGKIATVNMAEDLKAANTCTQPKRPSPHPESTAYIVFTSGSTGEPKGIVIPHSGVRAYLEGLHRMWDFPNKANVVLQQSALGFDASMFQTFAALCSGGILVIVPAETRGDPVGITNLMIEHGVTLTHATPSEYDMWFRFAGQGLQQCKTWKAAWCGGEPSPPSILDDFRGLVDSIPGLHLISTYGATETSIAGVEGEADVRDPGIQVPVSGRPLPNYGCYIFDTDMKPQPTGVVGEIVFAGLGVAGTTYLHRPDLTQRVFLDDDLSATHENGWSRLYRTGDRGRLDEHGQITCYGRIDGDTQVKLRGFRIELTEIERVIMQEAAGLLRNAIVTLRGDDMQGKFIVAHVLFENTAHGTEDTQTNLIDSLMAKLRRRLPPYMCPATIIAVDDIPLGSTGKTDRKKVQTLPLSGLNSMPAAQIGDLSQTEQRLLRLWQTLLPPWGFAGEINQGTDFFLSGGNSLLLVKLQGLIKREFNDAPRLSLLMNSPELGPMASLLDVHVDKVDWDAEIEVQLGSEPKLPVVRQEVGNGLTIALTGSTGSLGKQILQQLVSDLQVKKIICLVRTVDDRDLHNLFPFSSHKVQIEEADLPSLPPDDILFEADCILHCAADRNFWDGYHALRPINVDTAKALARISVRTGAALHVLSSGAVAAYEDEDDAHLPRPSSKDGYISTKWVTERYLKRVARQTGVSITAHRPTQTRCSEGEINTQCEASVADDMILISKQLGYRPDFTNLSGTIDIARLQEFAAVIAQSITSGDSSHTVAMTVIDYPGSERISIEGLASHDNVLLQHSENRPVAELPMKSVLFWVGDAKRAGLFEWFFTAQDVTMQDEQRNQVVTKR</sequence>
<dbReference type="CDD" id="cd05930">
    <property type="entry name" value="A_NRPS"/>
    <property type="match status" value="1"/>
</dbReference>
<dbReference type="Gene3D" id="3.40.50.720">
    <property type="entry name" value="NAD(P)-binding Rossmann-like Domain"/>
    <property type="match status" value="3"/>
</dbReference>
<dbReference type="InterPro" id="IPR016039">
    <property type="entry name" value="Thiolase-like"/>
</dbReference>
<evidence type="ECO:0000256" key="5">
    <source>
        <dbReference type="ARBA" id="ARBA00022679"/>
    </source>
</evidence>
<dbReference type="InterPro" id="IPR013968">
    <property type="entry name" value="PKS_KR"/>
</dbReference>
<dbReference type="Pfam" id="PF00698">
    <property type="entry name" value="Acyl_transf_1"/>
    <property type="match status" value="1"/>
</dbReference>
<feature type="domain" description="Carrier" evidence="12">
    <location>
        <begin position="2374"/>
        <end position="2453"/>
    </location>
</feature>
<feature type="region of interest" description="N-terminal hotdog fold" evidence="10">
    <location>
        <begin position="914"/>
        <end position="1050"/>
    </location>
</feature>
<keyword evidence="1" id="KW-0596">Phosphopantetheine</keyword>
<evidence type="ECO:0000259" key="14">
    <source>
        <dbReference type="PROSITE" id="PS52019"/>
    </source>
</evidence>
<dbReference type="GO" id="GO:0006633">
    <property type="term" value="P:fatty acid biosynthetic process"/>
    <property type="evidence" value="ECO:0007669"/>
    <property type="project" value="InterPro"/>
</dbReference>
<dbReference type="GO" id="GO:0004312">
    <property type="term" value="F:fatty acid synthase activity"/>
    <property type="evidence" value="ECO:0007669"/>
    <property type="project" value="TreeGrafter"/>
</dbReference>
<dbReference type="SUPFAM" id="SSF53901">
    <property type="entry name" value="Thiolase-like"/>
    <property type="match status" value="1"/>
</dbReference>
<dbReference type="InterPro" id="IPR042104">
    <property type="entry name" value="PKS_dehydratase_sf"/>
</dbReference>
<evidence type="ECO:0000256" key="10">
    <source>
        <dbReference type="PROSITE-ProRule" id="PRU01363"/>
    </source>
</evidence>
<dbReference type="InterPro" id="IPR020845">
    <property type="entry name" value="AMP-binding_CS"/>
</dbReference>
<dbReference type="SMART" id="SM00823">
    <property type="entry name" value="PKS_PP"/>
    <property type="match status" value="1"/>
</dbReference>
<dbReference type="InterPro" id="IPR000873">
    <property type="entry name" value="AMP-dep_synth/lig_dom"/>
</dbReference>
<dbReference type="SUPFAM" id="SSF52151">
    <property type="entry name" value="FabD/lysophospholipase-like"/>
    <property type="match status" value="1"/>
</dbReference>
<dbReference type="InterPro" id="IPR042099">
    <property type="entry name" value="ANL_N_sf"/>
</dbReference>
<dbReference type="PROSITE" id="PS50075">
    <property type="entry name" value="CARRIER"/>
    <property type="match status" value="2"/>
</dbReference>
<comment type="similarity">
    <text evidence="9">Belongs to the NRP synthetase family.</text>
</comment>
<dbReference type="SUPFAM" id="SSF47336">
    <property type="entry name" value="ACP-like"/>
    <property type="match status" value="2"/>
</dbReference>
<dbReference type="Pfam" id="PF14765">
    <property type="entry name" value="PS-DH"/>
    <property type="match status" value="1"/>
</dbReference>
<evidence type="ECO:0000256" key="7">
    <source>
        <dbReference type="ARBA" id="ARBA00022857"/>
    </source>
</evidence>
<keyword evidence="2" id="KW-0597">Phosphoprotein</keyword>
<dbReference type="Proteomes" id="UP000001067">
    <property type="component" value="Unassembled WGS sequence"/>
</dbReference>
<dbReference type="PANTHER" id="PTHR43775:SF20">
    <property type="entry name" value="HYBRID PKS-NRPS SYNTHETASE APDA"/>
    <property type="match status" value="1"/>
</dbReference>
<dbReference type="SUPFAM" id="SSF53335">
    <property type="entry name" value="S-adenosyl-L-methionine-dependent methyltransferases"/>
    <property type="match status" value="1"/>
</dbReference>
<dbReference type="InterPro" id="IPR016036">
    <property type="entry name" value="Malonyl_transacylase_ACP-bd"/>
</dbReference>
<dbReference type="Pfam" id="PF02801">
    <property type="entry name" value="Ketoacyl-synt_C"/>
    <property type="match status" value="1"/>
</dbReference>
<dbReference type="PROSITE" id="PS52019">
    <property type="entry name" value="PKS_MFAS_DH"/>
    <property type="match status" value="1"/>
</dbReference>
<dbReference type="PANTHER" id="PTHR43775">
    <property type="entry name" value="FATTY ACID SYNTHASE"/>
    <property type="match status" value="1"/>
</dbReference>
<dbReference type="Gene3D" id="3.40.50.12780">
    <property type="entry name" value="N-terminal domain of ligase-like"/>
    <property type="match status" value="1"/>
</dbReference>
<dbReference type="eggNOG" id="KOG1202">
    <property type="taxonomic scope" value="Eukaryota"/>
</dbReference>
<dbReference type="Pfam" id="PF00501">
    <property type="entry name" value="AMP-binding"/>
    <property type="match status" value="1"/>
</dbReference>
<dbReference type="Pfam" id="PF22621">
    <property type="entry name" value="CurL-like_PKS_C"/>
    <property type="match status" value="1"/>
</dbReference>
<dbReference type="HOGENOM" id="CLU_000022_37_9_1"/>
<protein>
    <submittedName>
        <fullName evidence="15">Uncharacterized protein</fullName>
    </submittedName>
</protein>
<reference evidence="15 16" key="1">
    <citation type="journal article" date="2010" name="Genome Biol.">
        <title>A first genome assembly of the barley fungal pathogen Pyrenophora teres f. teres.</title>
        <authorList>
            <person name="Ellwood S.R."/>
            <person name="Liu Z."/>
            <person name="Syme R.A."/>
            <person name="Lai Z."/>
            <person name="Hane J.K."/>
            <person name="Keiper F."/>
            <person name="Moffat C.S."/>
            <person name="Oliver R.P."/>
            <person name="Friesen T.L."/>
        </authorList>
    </citation>
    <scope>NUCLEOTIDE SEQUENCE [LARGE SCALE GENOMIC DNA]</scope>
    <source>
        <strain evidence="15 16">0-1</strain>
    </source>
</reference>
<evidence type="ECO:0000256" key="1">
    <source>
        <dbReference type="ARBA" id="ARBA00022450"/>
    </source>
</evidence>
<dbReference type="KEGG" id="pte:PTT_15813"/>
<organism evidence="16">
    <name type="scientific">Pyrenophora teres f. teres (strain 0-1)</name>
    <name type="common">Barley net blotch fungus</name>
    <name type="synonym">Drechslera teres f. teres</name>
    <dbReference type="NCBI Taxonomy" id="861557"/>
    <lineage>
        <taxon>Eukaryota</taxon>
        <taxon>Fungi</taxon>
        <taxon>Dikarya</taxon>
        <taxon>Ascomycota</taxon>
        <taxon>Pezizomycotina</taxon>
        <taxon>Dothideomycetes</taxon>
        <taxon>Pleosporomycetidae</taxon>
        <taxon>Pleosporales</taxon>
        <taxon>Pleosporineae</taxon>
        <taxon>Pleosporaceae</taxon>
        <taxon>Pyrenophora</taxon>
    </lineage>
</organism>
<dbReference type="InterPro" id="IPR014030">
    <property type="entry name" value="Ketoacyl_synth_N"/>
</dbReference>
<dbReference type="Pfam" id="PF00550">
    <property type="entry name" value="PP-binding"/>
    <property type="match status" value="1"/>
</dbReference>
<dbReference type="InterPro" id="IPR049900">
    <property type="entry name" value="PKS_mFAS_DH"/>
</dbReference>
<dbReference type="InterPro" id="IPR020841">
    <property type="entry name" value="PKS_Beta-ketoAc_synthase_dom"/>
</dbReference>
<dbReference type="GO" id="GO:0032259">
    <property type="term" value="P:methylation"/>
    <property type="evidence" value="ECO:0007669"/>
    <property type="project" value="UniProtKB-KW"/>
</dbReference>
<dbReference type="PROSITE" id="PS00012">
    <property type="entry name" value="PHOSPHOPANTETHEINE"/>
    <property type="match status" value="1"/>
</dbReference>
<dbReference type="Gene3D" id="3.40.366.10">
    <property type="entry name" value="Malonyl-Coenzyme A Acyl Carrier Protein, domain 2"/>
    <property type="match status" value="1"/>
</dbReference>
<dbReference type="Pfam" id="PF07993">
    <property type="entry name" value="NAD_binding_4"/>
    <property type="match status" value="1"/>
</dbReference>
<dbReference type="Pfam" id="PF08659">
    <property type="entry name" value="KR"/>
    <property type="match status" value="1"/>
</dbReference>
<dbReference type="InterPro" id="IPR001227">
    <property type="entry name" value="Ac_transferase_dom_sf"/>
</dbReference>
<keyword evidence="8" id="KW-0511">Multifunctional enzyme</keyword>
<dbReference type="Gene3D" id="3.40.50.150">
    <property type="entry name" value="Vaccinia Virus protein VP39"/>
    <property type="match status" value="1"/>
</dbReference>
<dbReference type="InterPro" id="IPR036291">
    <property type="entry name" value="NAD(P)-bd_dom_sf"/>
</dbReference>
<dbReference type="GO" id="GO:0016874">
    <property type="term" value="F:ligase activity"/>
    <property type="evidence" value="ECO:0007669"/>
    <property type="project" value="UniProtKB-KW"/>
</dbReference>
<evidence type="ECO:0000256" key="2">
    <source>
        <dbReference type="ARBA" id="ARBA00022553"/>
    </source>
</evidence>
<keyword evidence="16" id="KW-1185">Reference proteome</keyword>
<feature type="region of interest" description="C-terminal hotdog fold" evidence="10">
    <location>
        <begin position="1065"/>
        <end position="1220"/>
    </location>
</feature>
<dbReference type="Pfam" id="PF00668">
    <property type="entry name" value="Condensation"/>
    <property type="match status" value="1"/>
</dbReference>
<dbReference type="Gene3D" id="3.30.300.30">
    <property type="match status" value="1"/>
</dbReference>
<dbReference type="eggNOG" id="KOG1178">
    <property type="taxonomic scope" value="Eukaryota"/>
</dbReference>
<dbReference type="GO" id="GO:0008168">
    <property type="term" value="F:methyltransferase activity"/>
    <property type="evidence" value="ECO:0007669"/>
    <property type="project" value="UniProtKB-KW"/>
</dbReference>
<keyword evidence="3" id="KW-0436">Ligase</keyword>
<dbReference type="InterPro" id="IPR020807">
    <property type="entry name" value="PKS_DH"/>
</dbReference>
<name>E3S104_PYRTT</name>
<dbReference type="CDD" id="cd02440">
    <property type="entry name" value="AdoMet_MTases"/>
    <property type="match status" value="1"/>
</dbReference>
<dbReference type="Pfam" id="PF08242">
    <property type="entry name" value="Methyltransf_12"/>
    <property type="match status" value="1"/>
</dbReference>
<dbReference type="GO" id="GO:0009403">
    <property type="term" value="P:toxin biosynthetic process"/>
    <property type="evidence" value="ECO:0007669"/>
    <property type="project" value="UniProtKB-ARBA"/>
</dbReference>
<feature type="domain" description="Ketosynthase family 3 (KS3)" evidence="13">
    <location>
        <begin position="11"/>
        <end position="415"/>
    </location>
</feature>
<dbReference type="Pfam" id="PF13193">
    <property type="entry name" value="AMP-binding_C"/>
    <property type="match status" value="1"/>
</dbReference>
<dbReference type="InterPro" id="IPR023213">
    <property type="entry name" value="CAT-like_dom_sf"/>
</dbReference>
<dbReference type="Gene3D" id="3.40.47.10">
    <property type="match status" value="1"/>
</dbReference>
<feature type="domain" description="Carrier" evidence="12">
    <location>
        <begin position="3560"/>
        <end position="3639"/>
    </location>
</feature>
<evidence type="ECO:0000256" key="4">
    <source>
        <dbReference type="ARBA" id="ARBA00022603"/>
    </source>
</evidence>
<keyword evidence="6" id="KW-0677">Repeat</keyword>
<dbReference type="Pfam" id="PF00109">
    <property type="entry name" value="ketoacyl-synt"/>
    <property type="match status" value="1"/>
</dbReference>
<dbReference type="InterPro" id="IPR049552">
    <property type="entry name" value="PKS_DH_N"/>
</dbReference>
<dbReference type="SUPFAM" id="SSF56801">
    <property type="entry name" value="Acetyl-CoA synthetase-like"/>
    <property type="match status" value="1"/>
</dbReference>
<dbReference type="CDD" id="cd00833">
    <property type="entry name" value="PKS"/>
    <property type="match status" value="1"/>
</dbReference>
<dbReference type="Gene3D" id="3.30.559.30">
    <property type="entry name" value="Nonribosomal peptide synthetase, condensation domain"/>
    <property type="match status" value="1"/>
</dbReference>
<dbReference type="InterPro" id="IPR018201">
    <property type="entry name" value="Ketoacyl_synth_AS"/>
</dbReference>
<dbReference type="InterPro" id="IPR020806">
    <property type="entry name" value="PKS_PP-bd"/>
</dbReference>
<feature type="region of interest" description="Disordered" evidence="11">
    <location>
        <begin position="2482"/>
        <end position="2513"/>
    </location>
</feature>
<dbReference type="InterPro" id="IPR029063">
    <property type="entry name" value="SAM-dependent_MTases_sf"/>
</dbReference>
<dbReference type="SUPFAM" id="SSF51735">
    <property type="entry name" value="NAD(P)-binding Rossmann-fold domains"/>
    <property type="match status" value="3"/>
</dbReference>
<evidence type="ECO:0000256" key="6">
    <source>
        <dbReference type="ARBA" id="ARBA00022737"/>
    </source>
</evidence>
<dbReference type="InterPro" id="IPR016035">
    <property type="entry name" value="Acyl_Trfase/lysoPLipase"/>
</dbReference>
<dbReference type="OrthoDB" id="329835at2759"/>
<dbReference type="InterPro" id="IPR049551">
    <property type="entry name" value="PKS_DH_C"/>
</dbReference>
<keyword evidence="4" id="KW-0489">Methyltransferase</keyword>
<proteinExistence type="inferred from homology"/>
<keyword evidence="5" id="KW-0808">Transferase</keyword>
<dbReference type="InterPro" id="IPR014031">
    <property type="entry name" value="Ketoacyl_synth_C"/>
</dbReference>
<dbReference type="PROSITE" id="PS00606">
    <property type="entry name" value="KS3_1"/>
    <property type="match status" value="1"/>
</dbReference>
<evidence type="ECO:0000256" key="11">
    <source>
        <dbReference type="SAM" id="MobiDB-lite"/>
    </source>
</evidence>
<dbReference type="InterPro" id="IPR014043">
    <property type="entry name" value="Acyl_transferase_dom"/>
</dbReference>
<dbReference type="SUPFAM" id="SSF55048">
    <property type="entry name" value="Probable ACP-binding domain of malonyl-CoA ACP transacylase"/>
    <property type="match status" value="1"/>
</dbReference>
<dbReference type="Gene3D" id="3.30.70.3290">
    <property type="match status" value="1"/>
</dbReference>
<dbReference type="PROSITE" id="PS00455">
    <property type="entry name" value="AMP_BINDING"/>
    <property type="match status" value="1"/>
</dbReference>
<dbReference type="InterPro" id="IPR001242">
    <property type="entry name" value="Condensation_dom"/>
</dbReference>
<evidence type="ECO:0000256" key="9">
    <source>
        <dbReference type="ARBA" id="ARBA00029454"/>
    </source>
</evidence>
<dbReference type="Gene3D" id="3.10.129.110">
    <property type="entry name" value="Polyketide synthase dehydratase"/>
    <property type="match status" value="1"/>
</dbReference>
<dbReference type="SMART" id="SM00825">
    <property type="entry name" value="PKS_KS"/>
    <property type="match status" value="1"/>
</dbReference>
<gene>
    <name evidence="15" type="ORF">PTT_15813</name>
</gene>
<evidence type="ECO:0000259" key="12">
    <source>
        <dbReference type="PROSITE" id="PS50075"/>
    </source>
</evidence>
<dbReference type="PROSITE" id="PS52004">
    <property type="entry name" value="KS3_2"/>
    <property type="match status" value="1"/>
</dbReference>
<dbReference type="GO" id="GO:0004315">
    <property type="term" value="F:3-oxoacyl-[acyl-carrier-protein] synthase activity"/>
    <property type="evidence" value="ECO:0007669"/>
    <property type="project" value="InterPro"/>
</dbReference>
<feature type="domain" description="PKS/mFAS DH" evidence="14">
    <location>
        <begin position="914"/>
        <end position="1220"/>
    </location>
</feature>
<dbReference type="Gene3D" id="3.30.559.10">
    <property type="entry name" value="Chloramphenicol acetyltransferase-like domain"/>
    <property type="match status" value="1"/>
</dbReference>
<dbReference type="InterPro" id="IPR036736">
    <property type="entry name" value="ACP-like_sf"/>
</dbReference>
<dbReference type="EMBL" id="GL536435">
    <property type="protein sequence ID" value="EFQ88351.1"/>
    <property type="molecule type" value="Genomic_DNA"/>
</dbReference>
<dbReference type="Gene3D" id="1.10.1200.10">
    <property type="entry name" value="ACP-like"/>
    <property type="match status" value="2"/>
</dbReference>
<dbReference type="InterPro" id="IPR009081">
    <property type="entry name" value="PP-bd_ACP"/>
</dbReference>
<dbReference type="InterPro" id="IPR045851">
    <property type="entry name" value="AMP-bd_C_sf"/>
</dbReference>
<dbReference type="InterPro" id="IPR013217">
    <property type="entry name" value="Methyltransf_12"/>
</dbReference>
<evidence type="ECO:0000313" key="15">
    <source>
        <dbReference type="EMBL" id="EFQ88351.1"/>
    </source>
</evidence>
<dbReference type="InterPro" id="IPR050091">
    <property type="entry name" value="PKS_NRPS_Biosynth_Enz"/>
</dbReference>
<evidence type="ECO:0000256" key="3">
    <source>
        <dbReference type="ARBA" id="ARBA00022598"/>
    </source>
</evidence>
<keyword evidence="7" id="KW-0521">NADP</keyword>
<dbReference type="InterPro" id="IPR025110">
    <property type="entry name" value="AMP-bd_C"/>
</dbReference>
<evidence type="ECO:0000313" key="16">
    <source>
        <dbReference type="Proteomes" id="UP000001067"/>
    </source>
</evidence>
<dbReference type="SMART" id="SM00827">
    <property type="entry name" value="PKS_AT"/>
    <property type="match status" value="1"/>
</dbReference>
<dbReference type="SMART" id="SM00822">
    <property type="entry name" value="PKS_KR"/>
    <property type="match status" value="1"/>
</dbReference>